<feature type="domain" description="Fe/B12 periplasmic-binding" evidence="3">
    <location>
        <begin position="65"/>
        <end position="348"/>
    </location>
</feature>
<protein>
    <submittedName>
        <fullName evidence="4">Iron complex transport system substrate-binding protein</fullName>
    </submittedName>
</protein>
<evidence type="ECO:0000259" key="3">
    <source>
        <dbReference type="PROSITE" id="PS50983"/>
    </source>
</evidence>
<dbReference type="PANTHER" id="PTHR30535:SF7">
    <property type="entry name" value="IRON(III) DICITRATE-BINDING PROTEIN"/>
    <property type="match status" value="1"/>
</dbReference>
<comment type="similarity">
    <text evidence="1">Belongs to the bacterial solute-binding protein 8 family.</text>
</comment>
<evidence type="ECO:0000256" key="2">
    <source>
        <dbReference type="SAM" id="SignalP"/>
    </source>
</evidence>
<dbReference type="Gene3D" id="3.40.50.1980">
    <property type="entry name" value="Nitrogenase molybdenum iron protein domain"/>
    <property type="match status" value="2"/>
</dbReference>
<gene>
    <name evidence="4" type="ORF">DFO65_10549</name>
</gene>
<dbReference type="AlphaFoldDB" id="A0A366IJH1"/>
<organism evidence="4 5">
    <name type="scientific">Brevibacterium celere</name>
    <dbReference type="NCBI Taxonomy" id="225845"/>
    <lineage>
        <taxon>Bacteria</taxon>
        <taxon>Bacillati</taxon>
        <taxon>Actinomycetota</taxon>
        <taxon>Actinomycetes</taxon>
        <taxon>Micrococcales</taxon>
        <taxon>Brevibacteriaceae</taxon>
        <taxon>Brevibacterium</taxon>
    </lineage>
</organism>
<dbReference type="RefSeq" id="WP_245940555.1">
    <property type="nucleotide sequence ID" value="NZ_QNSB01000005.1"/>
</dbReference>
<name>A0A366IJH1_9MICO</name>
<dbReference type="Pfam" id="PF01497">
    <property type="entry name" value="Peripla_BP_2"/>
    <property type="match status" value="1"/>
</dbReference>
<dbReference type="PROSITE" id="PS50983">
    <property type="entry name" value="FE_B12_PBP"/>
    <property type="match status" value="1"/>
</dbReference>
<evidence type="ECO:0000313" key="4">
    <source>
        <dbReference type="EMBL" id="RBP71450.1"/>
    </source>
</evidence>
<evidence type="ECO:0000256" key="1">
    <source>
        <dbReference type="ARBA" id="ARBA00008814"/>
    </source>
</evidence>
<dbReference type="Proteomes" id="UP000253509">
    <property type="component" value="Unassembled WGS sequence"/>
</dbReference>
<evidence type="ECO:0000313" key="5">
    <source>
        <dbReference type="Proteomes" id="UP000253509"/>
    </source>
</evidence>
<sequence length="354" mass="38093">MSTARSVKKSLGLMGVVVALALSGCGASEVVEEDSASAQGEGTTEYPLTIENCGREITIDKAPQKVVSLDQDSTEILLSLGLEEQIAGTASWTDPILDALAEANEKVPRLSDDAPTYEVLLDADPDFVTASFGRHYNEEGGVVTRDRLAETGIESYLSPTDCEGGTSINGGGTRTQLVTMESLYQEIRDMAAIFDVKDRGEKLISDLQSRTDAALEGVDLQGTTVAFWFADTRTPYFAGEFGAPGMLAEMTGMENVFADSPDDWLATGWETVVEKDPRVIVLGDLQRDRFPGDRLEDKIEFLKSDPLTKTMGAVQNECFIALHGAELNPSIRSVEGLEKIGTWAKESDGCLGAS</sequence>
<feature type="signal peptide" evidence="2">
    <location>
        <begin position="1"/>
        <end position="27"/>
    </location>
</feature>
<comment type="caution">
    <text evidence="4">The sequence shown here is derived from an EMBL/GenBank/DDBJ whole genome shotgun (WGS) entry which is preliminary data.</text>
</comment>
<dbReference type="PANTHER" id="PTHR30535">
    <property type="entry name" value="VITAMIN B12-BINDING PROTEIN"/>
    <property type="match status" value="1"/>
</dbReference>
<dbReference type="SUPFAM" id="SSF53807">
    <property type="entry name" value="Helical backbone' metal receptor"/>
    <property type="match status" value="1"/>
</dbReference>
<keyword evidence="5" id="KW-1185">Reference proteome</keyword>
<dbReference type="PROSITE" id="PS51257">
    <property type="entry name" value="PROKAR_LIPOPROTEIN"/>
    <property type="match status" value="1"/>
</dbReference>
<dbReference type="EMBL" id="QNSB01000005">
    <property type="protein sequence ID" value="RBP71450.1"/>
    <property type="molecule type" value="Genomic_DNA"/>
</dbReference>
<proteinExistence type="inferred from homology"/>
<dbReference type="InterPro" id="IPR050902">
    <property type="entry name" value="ABC_Transporter_SBP"/>
</dbReference>
<dbReference type="InterPro" id="IPR002491">
    <property type="entry name" value="ABC_transptr_periplasmic_BD"/>
</dbReference>
<reference evidence="4 5" key="1">
    <citation type="submission" date="2018-06" db="EMBL/GenBank/DDBJ databases">
        <title>Freshwater and sediment microbial communities from various areas in North America, analyzing microbe dynamics in response to fracking.</title>
        <authorList>
            <person name="Lamendella R."/>
        </authorList>
    </citation>
    <scope>NUCLEOTIDE SEQUENCE [LARGE SCALE GENOMIC DNA]</scope>
    <source>
        <strain evidence="4 5">3b_TX</strain>
    </source>
</reference>
<feature type="chain" id="PRO_5039597211" evidence="2">
    <location>
        <begin position="28"/>
        <end position="354"/>
    </location>
</feature>
<keyword evidence="2" id="KW-0732">Signal</keyword>
<accession>A0A366IJH1</accession>